<accession>A0ABQ8G4B5</accession>
<gene>
    <name evidence="1" type="ORF">B0J12DRAFT_605671</name>
</gene>
<dbReference type="PANTHER" id="PTHR36922">
    <property type="entry name" value="BLL2446 PROTEIN"/>
    <property type="match status" value="1"/>
</dbReference>
<organism evidence="1 2">
    <name type="scientific">Macrophomina phaseolina</name>
    <dbReference type="NCBI Taxonomy" id="35725"/>
    <lineage>
        <taxon>Eukaryota</taxon>
        <taxon>Fungi</taxon>
        <taxon>Dikarya</taxon>
        <taxon>Ascomycota</taxon>
        <taxon>Pezizomycotina</taxon>
        <taxon>Dothideomycetes</taxon>
        <taxon>Dothideomycetes incertae sedis</taxon>
        <taxon>Botryosphaeriales</taxon>
        <taxon>Botryosphaeriaceae</taxon>
        <taxon>Macrophomina</taxon>
    </lineage>
</organism>
<proteinExistence type="predicted"/>
<comment type="caution">
    <text evidence="1">The sequence shown here is derived from an EMBL/GenBank/DDBJ whole genome shotgun (WGS) entry which is preliminary data.</text>
</comment>
<evidence type="ECO:0000313" key="2">
    <source>
        <dbReference type="Proteomes" id="UP000774617"/>
    </source>
</evidence>
<dbReference type="Proteomes" id="UP000774617">
    <property type="component" value="Unassembled WGS sequence"/>
</dbReference>
<dbReference type="InterPro" id="IPR034660">
    <property type="entry name" value="DinB/YfiT-like"/>
</dbReference>
<sequence length="181" mass="20394">MSLSLYDTTVTTFIKQLRNLSAFLQKAEKWCDDNSKPHSELLEARLYPDMNPLPFQVRVCTNFARNGTLIPGKWSFVTSGPKADDEHTFEGLQARIQRTIGFLQSVNTEDVKGGEQMPISFWPSGEPGKGPNFKFETGQKFLTQFAMPNFWFHESTAYAICRMKGVPLGKIDFIAGSGPFE</sequence>
<evidence type="ECO:0000313" key="1">
    <source>
        <dbReference type="EMBL" id="KAH7042160.1"/>
    </source>
</evidence>
<dbReference type="PANTHER" id="PTHR36922:SF1">
    <property type="entry name" value="DUF1993 DOMAIN-CONTAINING PROTEIN"/>
    <property type="match status" value="1"/>
</dbReference>
<evidence type="ECO:0008006" key="3">
    <source>
        <dbReference type="Google" id="ProtNLM"/>
    </source>
</evidence>
<dbReference type="InterPro" id="IPR018531">
    <property type="entry name" value="DUF1993"/>
</dbReference>
<dbReference type="Pfam" id="PF09351">
    <property type="entry name" value="DUF1993"/>
    <property type="match status" value="1"/>
</dbReference>
<dbReference type="SUPFAM" id="SSF109854">
    <property type="entry name" value="DinB/YfiT-like putative metalloenzymes"/>
    <property type="match status" value="1"/>
</dbReference>
<keyword evidence="2" id="KW-1185">Reference proteome</keyword>
<reference evidence="1 2" key="1">
    <citation type="journal article" date="2021" name="Nat. Commun.">
        <title>Genetic determinants of endophytism in the Arabidopsis root mycobiome.</title>
        <authorList>
            <person name="Mesny F."/>
            <person name="Miyauchi S."/>
            <person name="Thiergart T."/>
            <person name="Pickel B."/>
            <person name="Atanasova L."/>
            <person name="Karlsson M."/>
            <person name="Huettel B."/>
            <person name="Barry K.W."/>
            <person name="Haridas S."/>
            <person name="Chen C."/>
            <person name="Bauer D."/>
            <person name="Andreopoulos W."/>
            <person name="Pangilinan J."/>
            <person name="LaButti K."/>
            <person name="Riley R."/>
            <person name="Lipzen A."/>
            <person name="Clum A."/>
            <person name="Drula E."/>
            <person name="Henrissat B."/>
            <person name="Kohler A."/>
            <person name="Grigoriev I.V."/>
            <person name="Martin F.M."/>
            <person name="Hacquard S."/>
        </authorList>
    </citation>
    <scope>NUCLEOTIDE SEQUENCE [LARGE SCALE GENOMIC DNA]</scope>
    <source>
        <strain evidence="1 2">MPI-SDFR-AT-0080</strain>
    </source>
</reference>
<protein>
    <recommendedName>
        <fullName evidence="3">DUF1993 domain-containing protein</fullName>
    </recommendedName>
</protein>
<name>A0ABQ8G4B5_9PEZI</name>
<dbReference type="EMBL" id="JAGTJR010000027">
    <property type="protein sequence ID" value="KAH7042160.1"/>
    <property type="molecule type" value="Genomic_DNA"/>
</dbReference>
<dbReference type="Gene3D" id="1.20.120.450">
    <property type="entry name" value="dinb family like domain"/>
    <property type="match status" value="1"/>
</dbReference>